<dbReference type="Proteomes" id="UP000215914">
    <property type="component" value="Unassembled WGS sequence"/>
</dbReference>
<gene>
    <name evidence="2" type="ORF">HanXRQr2_Chr01g0018691</name>
</gene>
<dbReference type="EMBL" id="MNCJ02000316">
    <property type="protein sequence ID" value="KAF5821779.1"/>
    <property type="molecule type" value="Genomic_DNA"/>
</dbReference>
<keyword evidence="1" id="KW-0175">Coiled coil</keyword>
<accession>A0A9K3P2U8</accession>
<feature type="coiled-coil region" evidence="1">
    <location>
        <begin position="26"/>
        <end position="53"/>
    </location>
</feature>
<dbReference type="AlphaFoldDB" id="A0A9K3P2U8"/>
<proteinExistence type="predicted"/>
<name>A0A9K3P2U8_HELAN</name>
<reference evidence="2" key="2">
    <citation type="submission" date="2020-06" db="EMBL/GenBank/DDBJ databases">
        <title>Helianthus annuus Genome sequencing and assembly Release 2.</title>
        <authorList>
            <person name="Gouzy J."/>
            <person name="Langlade N."/>
            <person name="Munos S."/>
        </authorList>
    </citation>
    <scope>NUCLEOTIDE SEQUENCE</scope>
    <source>
        <tissue evidence="2">Leaves</tissue>
    </source>
</reference>
<protein>
    <submittedName>
        <fullName evidence="2">Uncharacterized protein</fullName>
    </submittedName>
</protein>
<evidence type="ECO:0000313" key="3">
    <source>
        <dbReference type="Proteomes" id="UP000215914"/>
    </source>
</evidence>
<dbReference type="Gramene" id="mRNA:HanXRQr2_Chr01g0018691">
    <property type="protein sequence ID" value="mRNA:HanXRQr2_Chr01g0018691"/>
    <property type="gene ID" value="HanXRQr2_Chr01g0018691"/>
</dbReference>
<keyword evidence="3" id="KW-1185">Reference proteome</keyword>
<evidence type="ECO:0000256" key="1">
    <source>
        <dbReference type="SAM" id="Coils"/>
    </source>
</evidence>
<evidence type="ECO:0000313" key="2">
    <source>
        <dbReference type="EMBL" id="KAF5821779.1"/>
    </source>
</evidence>
<comment type="caution">
    <text evidence="2">The sequence shown here is derived from an EMBL/GenBank/DDBJ whole genome shotgun (WGS) entry which is preliminary data.</text>
</comment>
<reference evidence="2" key="1">
    <citation type="journal article" date="2017" name="Nature">
        <title>The sunflower genome provides insights into oil metabolism, flowering and Asterid evolution.</title>
        <authorList>
            <person name="Badouin H."/>
            <person name="Gouzy J."/>
            <person name="Grassa C.J."/>
            <person name="Murat F."/>
            <person name="Staton S.E."/>
            <person name="Cottret L."/>
            <person name="Lelandais-Briere C."/>
            <person name="Owens G.L."/>
            <person name="Carrere S."/>
            <person name="Mayjonade B."/>
            <person name="Legrand L."/>
            <person name="Gill N."/>
            <person name="Kane N.C."/>
            <person name="Bowers J.E."/>
            <person name="Hubner S."/>
            <person name="Bellec A."/>
            <person name="Berard A."/>
            <person name="Berges H."/>
            <person name="Blanchet N."/>
            <person name="Boniface M.C."/>
            <person name="Brunel D."/>
            <person name="Catrice O."/>
            <person name="Chaidir N."/>
            <person name="Claudel C."/>
            <person name="Donnadieu C."/>
            <person name="Faraut T."/>
            <person name="Fievet G."/>
            <person name="Helmstetter N."/>
            <person name="King M."/>
            <person name="Knapp S.J."/>
            <person name="Lai Z."/>
            <person name="Le Paslier M.C."/>
            <person name="Lippi Y."/>
            <person name="Lorenzon L."/>
            <person name="Mandel J.R."/>
            <person name="Marage G."/>
            <person name="Marchand G."/>
            <person name="Marquand E."/>
            <person name="Bret-Mestries E."/>
            <person name="Morien E."/>
            <person name="Nambeesan S."/>
            <person name="Nguyen T."/>
            <person name="Pegot-Espagnet P."/>
            <person name="Pouilly N."/>
            <person name="Raftis F."/>
            <person name="Sallet E."/>
            <person name="Schiex T."/>
            <person name="Thomas J."/>
            <person name="Vandecasteele C."/>
            <person name="Vares D."/>
            <person name="Vear F."/>
            <person name="Vautrin S."/>
            <person name="Crespi M."/>
            <person name="Mangin B."/>
            <person name="Burke J.M."/>
            <person name="Salse J."/>
            <person name="Munos S."/>
            <person name="Vincourt P."/>
            <person name="Rieseberg L.H."/>
            <person name="Langlade N.B."/>
        </authorList>
    </citation>
    <scope>NUCLEOTIDE SEQUENCE</scope>
    <source>
        <tissue evidence="2">Leaves</tissue>
    </source>
</reference>
<sequence>MKGLHVELEQKLIVKDKDLAGKDVEIAKLKRCLRESQEALEAEKQKGESLEIDLMAEKDNYDEVQVTMEPLINSLDWLQNYGVAHIGNSILNSTELDRAVVALIVTSRAAGHRTGYVECAAHVETALAQ</sequence>
<organism evidence="2 3">
    <name type="scientific">Helianthus annuus</name>
    <name type="common">Common sunflower</name>
    <dbReference type="NCBI Taxonomy" id="4232"/>
    <lineage>
        <taxon>Eukaryota</taxon>
        <taxon>Viridiplantae</taxon>
        <taxon>Streptophyta</taxon>
        <taxon>Embryophyta</taxon>
        <taxon>Tracheophyta</taxon>
        <taxon>Spermatophyta</taxon>
        <taxon>Magnoliopsida</taxon>
        <taxon>eudicotyledons</taxon>
        <taxon>Gunneridae</taxon>
        <taxon>Pentapetalae</taxon>
        <taxon>asterids</taxon>
        <taxon>campanulids</taxon>
        <taxon>Asterales</taxon>
        <taxon>Asteraceae</taxon>
        <taxon>Asteroideae</taxon>
        <taxon>Heliantheae alliance</taxon>
        <taxon>Heliantheae</taxon>
        <taxon>Helianthus</taxon>
    </lineage>
</organism>